<keyword evidence="3" id="KW-1185">Reference proteome</keyword>
<protein>
    <submittedName>
        <fullName evidence="2">Uncharacterized protein</fullName>
    </submittedName>
</protein>
<feature type="region of interest" description="Disordered" evidence="1">
    <location>
        <begin position="225"/>
        <end position="257"/>
    </location>
</feature>
<name>A0A8H5FYX0_9AGAR</name>
<accession>A0A8H5FYX0</accession>
<gene>
    <name evidence="2" type="ORF">D9758_010613</name>
</gene>
<sequence>MPAHIQRKSSSFSARPFITPNASPPHKCQFCIWTIVDFGLTEFILKCMKRKRTRYQRGLANGAQAGGANERASVGASGTKSDAGLGSAQLGGKAILGAWTVPKVVWLQQEQQPALLKEENDSRCLSSSPRHTLSCVPVALHFFHTRPRCTATPTTVNPTPTPNLLPFSSTFTKELTLTRRVFSESPPKPTGPLGASFDEGKAQVWVVVKEVWDDNVKAFSSVFGSRGDGKEGCDDEGKCSGGSGSGWMSRPTHMDAP</sequence>
<evidence type="ECO:0000256" key="1">
    <source>
        <dbReference type="SAM" id="MobiDB-lite"/>
    </source>
</evidence>
<feature type="compositionally biased region" description="Basic and acidic residues" evidence="1">
    <location>
        <begin position="227"/>
        <end position="238"/>
    </location>
</feature>
<feature type="compositionally biased region" description="Low complexity" evidence="1">
    <location>
        <begin position="61"/>
        <end position="72"/>
    </location>
</feature>
<dbReference type="EMBL" id="JAACJM010000061">
    <property type="protein sequence ID" value="KAF5353833.1"/>
    <property type="molecule type" value="Genomic_DNA"/>
</dbReference>
<dbReference type="AlphaFoldDB" id="A0A8H5FYX0"/>
<evidence type="ECO:0000313" key="2">
    <source>
        <dbReference type="EMBL" id="KAF5353833.1"/>
    </source>
</evidence>
<dbReference type="Proteomes" id="UP000559256">
    <property type="component" value="Unassembled WGS sequence"/>
</dbReference>
<comment type="caution">
    <text evidence="2">The sequence shown here is derived from an EMBL/GenBank/DDBJ whole genome shotgun (WGS) entry which is preliminary data.</text>
</comment>
<feature type="region of interest" description="Disordered" evidence="1">
    <location>
        <begin position="61"/>
        <end position="80"/>
    </location>
</feature>
<evidence type="ECO:0000313" key="3">
    <source>
        <dbReference type="Proteomes" id="UP000559256"/>
    </source>
</evidence>
<organism evidence="2 3">
    <name type="scientific">Tetrapyrgos nigripes</name>
    <dbReference type="NCBI Taxonomy" id="182062"/>
    <lineage>
        <taxon>Eukaryota</taxon>
        <taxon>Fungi</taxon>
        <taxon>Dikarya</taxon>
        <taxon>Basidiomycota</taxon>
        <taxon>Agaricomycotina</taxon>
        <taxon>Agaricomycetes</taxon>
        <taxon>Agaricomycetidae</taxon>
        <taxon>Agaricales</taxon>
        <taxon>Marasmiineae</taxon>
        <taxon>Marasmiaceae</taxon>
        <taxon>Tetrapyrgos</taxon>
    </lineage>
</organism>
<reference evidence="2 3" key="1">
    <citation type="journal article" date="2020" name="ISME J.">
        <title>Uncovering the hidden diversity of litter-decomposition mechanisms in mushroom-forming fungi.</title>
        <authorList>
            <person name="Floudas D."/>
            <person name="Bentzer J."/>
            <person name="Ahren D."/>
            <person name="Johansson T."/>
            <person name="Persson P."/>
            <person name="Tunlid A."/>
        </authorList>
    </citation>
    <scope>NUCLEOTIDE SEQUENCE [LARGE SCALE GENOMIC DNA]</scope>
    <source>
        <strain evidence="2 3">CBS 291.85</strain>
    </source>
</reference>
<proteinExistence type="predicted"/>